<evidence type="ECO:0000256" key="3">
    <source>
        <dbReference type="ARBA" id="ARBA00022722"/>
    </source>
</evidence>
<evidence type="ECO:0000256" key="4">
    <source>
        <dbReference type="ARBA" id="ARBA00022801"/>
    </source>
</evidence>
<evidence type="ECO:0000259" key="8">
    <source>
        <dbReference type="Pfam" id="PF17768"/>
    </source>
</evidence>
<organism evidence="9 10">
    <name type="scientific">Candidatus Ruthenibacterium avium</name>
    <dbReference type="NCBI Taxonomy" id="2838751"/>
    <lineage>
        <taxon>Bacteria</taxon>
        <taxon>Bacillati</taxon>
        <taxon>Bacillota</taxon>
        <taxon>Clostridia</taxon>
        <taxon>Eubacteriales</taxon>
        <taxon>Oscillospiraceae</taxon>
        <taxon>Ruthenibacterium</taxon>
    </lineage>
</organism>
<dbReference type="Proteomes" id="UP000824209">
    <property type="component" value="Unassembled WGS sequence"/>
</dbReference>
<evidence type="ECO:0000313" key="10">
    <source>
        <dbReference type="Proteomes" id="UP000824209"/>
    </source>
</evidence>
<dbReference type="PANTHER" id="PTHR30255:SF2">
    <property type="entry name" value="SINGLE-STRANDED-DNA-SPECIFIC EXONUCLEASE RECJ"/>
    <property type="match status" value="1"/>
</dbReference>
<reference evidence="9" key="1">
    <citation type="journal article" date="2021" name="PeerJ">
        <title>Extensive microbial diversity within the chicken gut microbiome revealed by metagenomics and culture.</title>
        <authorList>
            <person name="Gilroy R."/>
            <person name="Ravi A."/>
            <person name="Getino M."/>
            <person name="Pursley I."/>
            <person name="Horton D.L."/>
            <person name="Alikhan N.F."/>
            <person name="Baker D."/>
            <person name="Gharbi K."/>
            <person name="Hall N."/>
            <person name="Watson M."/>
            <person name="Adriaenssens E.M."/>
            <person name="Foster-Nyarko E."/>
            <person name="Jarju S."/>
            <person name="Secka A."/>
            <person name="Antonio M."/>
            <person name="Oren A."/>
            <person name="Chaudhuri R.R."/>
            <person name="La Ragione R."/>
            <person name="Hildebrand F."/>
            <person name="Pallen M.J."/>
        </authorList>
    </citation>
    <scope>NUCLEOTIDE SEQUENCE</scope>
    <source>
        <strain evidence="9">ChiBcec8-14828</strain>
    </source>
</reference>
<dbReference type="InterPro" id="IPR004610">
    <property type="entry name" value="RecJ"/>
</dbReference>
<dbReference type="InterPro" id="IPR041122">
    <property type="entry name" value="RecJ_OB"/>
</dbReference>
<dbReference type="InterPro" id="IPR051673">
    <property type="entry name" value="SSDNA_exonuclease_RecJ"/>
</dbReference>
<dbReference type="Gene3D" id="3.90.1640.30">
    <property type="match status" value="1"/>
</dbReference>
<dbReference type="GO" id="GO:0006310">
    <property type="term" value="P:DNA recombination"/>
    <property type="evidence" value="ECO:0007669"/>
    <property type="project" value="InterPro"/>
</dbReference>
<dbReference type="InterPro" id="IPR001667">
    <property type="entry name" value="DDH_dom"/>
</dbReference>
<protein>
    <recommendedName>
        <fullName evidence="2">Single-stranded-DNA-specific exonuclease RecJ</fullName>
    </recommendedName>
</protein>
<dbReference type="GO" id="GO:0008409">
    <property type="term" value="F:5'-3' exonuclease activity"/>
    <property type="evidence" value="ECO:0007669"/>
    <property type="project" value="InterPro"/>
</dbReference>
<dbReference type="Gene3D" id="3.10.310.30">
    <property type="match status" value="1"/>
</dbReference>
<keyword evidence="5 9" id="KW-0269">Exonuclease</keyword>
<name>A0A9D2M262_9FIRM</name>
<dbReference type="Pfam" id="PF01368">
    <property type="entry name" value="DHH"/>
    <property type="match status" value="1"/>
</dbReference>
<comment type="caution">
    <text evidence="9">The sequence shown here is derived from an EMBL/GenBank/DDBJ whole genome shotgun (WGS) entry which is preliminary data.</text>
</comment>
<feature type="domain" description="DHHA1" evidence="7">
    <location>
        <begin position="348"/>
        <end position="441"/>
    </location>
</feature>
<feature type="domain" description="RecJ OB" evidence="8">
    <location>
        <begin position="454"/>
        <end position="552"/>
    </location>
</feature>
<dbReference type="PANTHER" id="PTHR30255">
    <property type="entry name" value="SINGLE-STRANDED-DNA-SPECIFIC EXONUCLEASE RECJ"/>
    <property type="match status" value="1"/>
</dbReference>
<dbReference type="GO" id="GO:0006281">
    <property type="term" value="P:DNA repair"/>
    <property type="evidence" value="ECO:0007669"/>
    <property type="project" value="InterPro"/>
</dbReference>
<keyword evidence="3" id="KW-0540">Nuclease</keyword>
<keyword evidence="4" id="KW-0378">Hydrolase</keyword>
<dbReference type="NCBIfam" id="TIGR00644">
    <property type="entry name" value="recJ"/>
    <property type="match status" value="1"/>
</dbReference>
<sequence>MYYRPWKIQTLDDQQVQRLARELGLPLLLCRVLAARGYGEPNAARAVCEGENVLSDPMLLAGMSEAVERIHRAVDDGERIVVFGDYDVDGVTATAMLYTYLDSIGAEVYYKLPNREEDGYGLSVPAVEQMEEKGVQLIITVDNGISAAAAVDRAFELGIDVVVTDHHLPPEELPKAVAVVNPQLPYDTSPCKTLCGAGVAYKLICALEGASCEEMLPYYADLAAIGTVADIMVLEGENRTLVKAGLELMQDSERPGLRALASACGLDGKPLTAESISYAIAPKLNAAGRMKDATAALQLLLCEDEDEAEELAHNLIEQNNERRKTEQEIAAQIFDQIAQNSGYEKERMIVVWGKGWHQGVIGIVASRLVERFGKPAIVISIDENGDGKGSGRSIPGISLYDAIASASDHLLGFGGHAAAAGLSVREEKLEAFRAAVNAWAAEHHTIVHHAPIVIDSVLPPQLVSEEQVRALEMLAPFGNGNPAPLFLFQNALVEGVYAVGDGRHCRVKLRNGDCVLYAVLFGTSPAQLVYGAGANVDAVVSLSVYEGKNGPMVSARLVDLRPSQMNGSHTALAELCEAIQYGAKPTPQQCEQLLPQRMETAAVYRMITGSQAGIPAADLRPVFAKLGEEQAGKILISLTALEQLSLVECAVNGQGIAVWRAMPVTEKKDLSAAPVLRALTQGGQEQL</sequence>
<accession>A0A9D2M262</accession>
<dbReference type="Pfam" id="PF02272">
    <property type="entry name" value="DHHA1"/>
    <property type="match status" value="1"/>
</dbReference>
<dbReference type="CDD" id="cd00133">
    <property type="entry name" value="PTS_IIB"/>
    <property type="match status" value="1"/>
</dbReference>
<proteinExistence type="inferred from homology"/>
<dbReference type="SUPFAM" id="SSF64182">
    <property type="entry name" value="DHH phosphoesterases"/>
    <property type="match status" value="1"/>
</dbReference>
<evidence type="ECO:0000256" key="2">
    <source>
        <dbReference type="ARBA" id="ARBA00019841"/>
    </source>
</evidence>
<feature type="domain" description="DDH" evidence="6">
    <location>
        <begin position="79"/>
        <end position="227"/>
    </location>
</feature>
<comment type="similarity">
    <text evidence="1">Belongs to the RecJ family.</text>
</comment>
<dbReference type="GO" id="GO:0003676">
    <property type="term" value="F:nucleic acid binding"/>
    <property type="evidence" value="ECO:0007669"/>
    <property type="project" value="InterPro"/>
</dbReference>
<gene>
    <name evidence="9" type="primary">recJ</name>
    <name evidence="9" type="ORF">H9943_06830</name>
</gene>
<evidence type="ECO:0000259" key="6">
    <source>
        <dbReference type="Pfam" id="PF01368"/>
    </source>
</evidence>
<dbReference type="AlphaFoldDB" id="A0A9D2M262"/>
<evidence type="ECO:0000313" key="9">
    <source>
        <dbReference type="EMBL" id="HJB40095.1"/>
    </source>
</evidence>
<reference evidence="9" key="2">
    <citation type="submission" date="2021-04" db="EMBL/GenBank/DDBJ databases">
        <authorList>
            <person name="Gilroy R."/>
        </authorList>
    </citation>
    <scope>NUCLEOTIDE SEQUENCE</scope>
    <source>
        <strain evidence="9">ChiBcec8-14828</strain>
    </source>
</reference>
<dbReference type="Pfam" id="PF17768">
    <property type="entry name" value="RecJ_OB"/>
    <property type="match status" value="1"/>
</dbReference>
<dbReference type="EMBL" id="DWYA01000058">
    <property type="protein sequence ID" value="HJB40095.1"/>
    <property type="molecule type" value="Genomic_DNA"/>
</dbReference>
<evidence type="ECO:0000256" key="5">
    <source>
        <dbReference type="ARBA" id="ARBA00022839"/>
    </source>
</evidence>
<dbReference type="InterPro" id="IPR003156">
    <property type="entry name" value="DHHA1_dom"/>
</dbReference>
<evidence type="ECO:0000259" key="7">
    <source>
        <dbReference type="Pfam" id="PF02272"/>
    </source>
</evidence>
<dbReference type="InterPro" id="IPR038763">
    <property type="entry name" value="DHH_sf"/>
</dbReference>
<evidence type="ECO:0000256" key="1">
    <source>
        <dbReference type="ARBA" id="ARBA00005915"/>
    </source>
</evidence>